<dbReference type="HOGENOM" id="CLU_1689432_0_0_1"/>
<dbReference type="Proteomes" id="UP000006038">
    <property type="component" value="Chromosome 5"/>
</dbReference>
<proteinExistence type="predicted"/>
<name>J3M4G5_ORYBR</name>
<evidence type="ECO:0000313" key="2">
    <source>
        <dbReference type="Proteomes" id="UP000006038"/>
    </source>
</evidence>
<reference evidence="1" key="1">
    <citation type="journal article" date="2013" name="Nat. Commun.">
        <title>Whole-genome sequencing of Oryza brachyantha reveals mechanisms underlying Oryza genome evolution.</title>
        <authorList>
            <person name="Chen J."/>
            <person name="Huang Q."/>
            <person name="Gao D."/>
            <person name="Wang J."/>
            <person name="Lang Y."/>
            <person name="Liu T."/>
            <person name="Li B."/>
            <person name="Bai Z."/>
            <person name="Luis Goicoechea J."/>
            <person name="Liang C."/>
            <person name="Chen C."/>
            <person name="Zhang W."/>
            <person name="Sun S."/>
            <person name="Liao Y."/>
            <person name="Zhang X."/>
            <person name="Yang L."/>
            <person name="Song C."/>
            <person name="Wang M."/>
            <person name="Shi J."/>
            <person name="Liu G."/>
            <person name="Liu J."/>
            <person name="Zhou H."/>
            <person name="Zhou W."/>
            <person name="Yu Q."/>
            <person name="An N."/>
            <person name="Chen Y."/>
            <person name="Cai Q."/>
            <person name="Wang B."/>
            <person name="Liu B."/>
            <person name="Min J."/>
            <person name="Huang Y."/>
            <person name="Wu H."/>
            <person name="Li Z."/>
            <person name="Zhang Y."/>
            <person name="Yin Y."/>
            <person name="Song W."/>
            <person name="Jiang J."/>
            <person name="Jackson S.A."/>
            <person name="Wing R.A."/>
            <person name="Wang J."/>
            <person name="Chen M."/>
        </authorList>
    </citation>
    <scope>NUCLEOTIDE SEQUENCE [LARGE SCALE GENOMIC DNA]</scope>
    <source>
        <strain evidence="1">cv. IRGC 101232</strain>
    </source>
</reference>
<sequence>MAWSTMTGPTRSCPTSHPFRSVSEAAVGPPIPPIADSAAGATNSVIVFALCGCRLTEDGDESDGEGGEGRKWKEEGTWMEKVMVVAWIQFRKITWHLIKYVNCSDIFLISHIGSAQEVVGVTSSYPGAKPWLLISRGGSFEFSHGVLNWTCYRFAF</sequence>
<dbReference type="Gramene" id="OB05G14890.1">
    <property type="protein sequence ID" value="OB05G14890.1"/>
    <property type="gene ID" value="OB05G14890"/>
</dbReference>
<reference evidence="1" key="2">
    <citation type="submission" date="2013-04" db="UniProtKB">
        <authorList>
            <consortium name="EnsemblPlants"/>
        </authorList>
    </citation>
    <scope>IDENTIFICATION</scope>
</reference>
<organism evidence="1">
    <name type="scientific">Oryza brachyantha</name>
    <name type="common">malo sina</name>
    <dbReference type="NCBI Taxonomy" id="4533"/>
    <lineage>
        <taxon>Eukaryota</taxon>
        <taxon>Viridiplantae</taxon>
        <taxon>Streptophyta</taxon>
        <taxon>Embryophyta</taxon>
        <taxon>Tracheophyta</taxon>
        <taxon>Spermatophyta</taxon>
        <taxon>Magnoliopsida</taxon>
        <taxon>Liliopsida</taxon>
        <taxon>Poales</taxon>
        <taxon>Poaceae</taxon>
        <taxon>BOP clade</taxon>
        <taxon>Oryzoideae</taxon>
        <taxon>Oryzeae</taxon>
        <taxon>Oryzinae</taxon>
        <taxon>Oryza</taxon>
    </lineage>
</organism>
<dbReference type="EnsemblPlants" id="OB05G14890.1">
    <property type="protein sequence ID" value="OB05G14890.1"/>
    <property type="gene ID" value="OB05G14890"/>
</dbReference>
<protein>
    <submittedName>
        <fullName evidence="1">Uncharacterized protein</fullName>
    </submittedName>
</protein>
<dbReference type="AlphaFoldDB" id="J3M4G5"/>
<keyword evidence="2" id="KW-1185">Reference proteome</keyword>
<accession>J3M4G5</accession>
<evidence type="ECO:0000313" key="1">
    <source>
        <dbReference type="EnsemblPlants" id="OB05G14890.1"/>
    </source>
</evidence>